<gene>
    <name evidence="1" type="ORF">BBOV_II004720</name>
</gene>
<dbReference type="OMA" id="PLTHITM"/>
<organism evidence="1 2">
    <name type="scientific">Babesia bovis</name>
    <dbReference type="NCBI Taxonomy" id="5865"/>
    <lineage>
        <taxon>Eukaryota</taxon>
        <taxon>Sar</taxon>
        <taxon>Alveolata</taxon>
        <taxon>Apicomplexa</taxon>
        <taxon>Aconoidasida</taxon>
        <taxon>Piroplasmida</taxon>
        <taxon>Babesiidae</taxon>
        <taxon>Babesia</taxon>
    </lineage>
</organism>
<reference evidence="2" key="3">
    <citation type="journal article" date="2021" name="Int. J. Parasitol.">
        <title>Comparative analysis of gene expression between Babesia bovis blood stages and kinetes allowed by improved genome annotation.</title>
        <authorList>
            <person name="Ueti M.W."/>
            <person name="Johnson W.C."/>
            <person name="Kappmeyer L.S."/>
            <person name="Herndon D.R."/>
            <person name="Mousel M.R."/>
            <person name="Reif K.E."/>
            <person name="Taus N.S."/>
            <person name="Ifeonu O.O."/>
            <person name="Silva J.C."/>
            <person name="Suarez C.E."/>
            <person name="Brayton K.A."/>
        </authorList>
    </citation>
    <scope>NUCLEOTIDE SEQUENCE [LARGE SCALE GENOMIC DNA]</scope>
</reference>
<dbReference type="RefSeq" id="XP_001609995.1">
    <property type="nucleotide sequence ID" value="XM_001609945.1"/>
</dbReference>
<dbReference type="InParanoid" id="A7AU16"/>
<comment type="caution">
    <text evidence="1">The sequence shown here is derived from an EMBL/GenBank/DDBJ whole genome shotgun (WGS) entry which is preliminary data.</text>
</comment>
<dbReference type="Gene3D" id="3.40.50.300">
    <property type="entry name" value="P-loop containing nucleotide triphosphate hydrolases"/>
    <property type="match status" value="1"/>
</dbReference>
<reference evidence="2" key="2">
    <citation type="journal article" date="2020" name="Data Brief">
        <title>Transcriptome dataset of Babesia bovis life stages within vertebrate and invertebrate hosts.</title>
        <authorList>
            <person name="Ueti M.W."/>
            <person name="Johnson W.C."/>
            <person name="Kappmeyer L.S."/>
            <person name="Herndon D.R."/>
            <person name="Mousel M.R."/>
            <person name="Reif K.E."/>
            <person name="Taus N.S."/>
            <person name="Ifeonu O.O."/>
            <person name="Silva J.C."/>
            <person name="Suarez C.E."/>
            <person name="Brayton K.A."/>
        </authorList>
    </citation>
    <scope>NUCLEOTIDE SEQUENCE [LARGE SCALE GENOMIC DNA]</scope>
</reference>
<evidence type="ECO:0000313" key="1">
    <source>
        <dbReference type="EMBL" id="EDO06427.1"/>
    </source>
</evidence>
<proteinExistence type="predicted"/>
<protein>
    <recommendedName>
        <fullName evidence="3">DNA recombination and repair protein Rad51-like C-terminal domain-containing protein</fullName>
    </recommendedName>
</protein>
<dbReference type="eggNOG" id="ENOG502QX08">
    <property type="taxonomic scope" value="Eukaryota"/>
</dbReference>
<dbReference type="InterPro" id="IPR027417">
    <property type="entry name" value="P-loop_NTPase"/>
</dbReference>
<dbReference type="EMBL" id="AAXT01000003">
    <property type="protein sequence ID" value="EDO06427.1"/>
    <property type="molecule type" value="Genomic_DNA"/>
</dbReference>
<dbReference type="GeneID" id="5478224"/>
<name>A7AU16_BABBO</name>
<accession>A7AU16</accession>
<reference evidence="1 2" key="1">
    <citation type="journal article" date="2007" name="PLoS Pathog.">
        <title>Genome sequence of Babesia bovis and comparative analysis of apicomplexan hemoprotozoa.</title>
        <authorList>
            <person name="Brayton K.A."/>
            <person name="Lau A.O.T."/>
            <person name="Herndon D.R."/>
            <person name="Hannick L."/>
            <person name="Kappmeyer L.S."/>
            <person name="Berens S.J."/>
            <person name="Bidwell S.L."/>
            <person name="Brown W.C."/>
            <person name="Crabtree J."/>
            <person name="Fadrosh D."/>
            <person name="Feldblum T."/>
            <person name="Forberger H.A."/>
            <person name="Haas B.J."/>
            <person name="Howell J.M."/>
            <person name="Khouri H."/>
            <person name="Koo H."/>
            <person name="Mann D.J."/>
            <person name="Norimine J."/>
            <person name="Paulsen I.T."/>
            <person name="Radune D."/>
            <person name="Ren Q."/>
            <person name="Smith R.K. Jr."/>
            <person name="Suarez C.E."/>
            <person name="White O."/>
            <person name="Wortman J.R."/>
            <person name="Knowles D.P. Jr."/>
            <person name="McElwain T.F."/>
            <person name="Nene V.M."/>
        </authorList>
    </citation>
    <scope>NUCLEOTIDE SEQUENCE [LARGE SCALE GENOMIC DNA]</scope>
    <source>
        <strain evidence="1">T2Bo</strain>
    </source>
</reference>
<dbReference type="KEGG" id="bbo:BBOV_II004720"/>
<evidence type="ECO:0000313" key="2">
    <source>
        <dbReference type="Proteomes" id="UP000002173"/>
    </source>
</evidence>
<dbReference type="Proteomes" id="UP000002173">
    <property type="component" value="Unassembled WGS sequence"/>
</dbReference>
<keyword evidence="2" id="KW-1185">Reference proteome</keyword>
<evidence type="ECO:0008006" key="3">
    <source>
        <dbReference type="Google" id="ProtNLM"/>
    </source>
</evidence>
<dbReference type="AlphaFoldDB" id="A7AU16"/>
<dbReference type="SUPFAM" id="SSF52540">
    <property type="entry name" value="P-loop containing nucleoside triphosphate hydrolases"/>
    <property type="match status" value="1"/>
</dbReference>
<sequence length="428" mass="49238">MDSLEERCSFSATGSDIFRRYFKRYVFTKCPFLNNDAELGVFTGGGTICVSGPCSSGKTLVCMHALADIISDCGMCERVIYVDIDLSFDLALFKNIFRNQYCTLERSKEAQLNDALNRLYYIPVYNMRDLPPILMALDSYISVHFTQIMILDSLPLKQGSRWNPVFDSVIKGIRYLHNRYRLLLLYTKIENKGRTAAFTMKRPITPEMSMGMNRNAPNNQEEFNKVLHFAIPLYWLMPAPSIEEAIYAFHPTFAYNEPKEGTNSSGERTYYHRHNQQTVLEPTSHDVTLFLIPSRTKFFERYEYLGCIYNVSMAPNSLPPVSTECTKKATCIPVSKITDITSQDDEAPKWKLKQQLLQSSGPPDIGTDEMDIDTNLVVKEQNNEAMYPKAKQQTRTVMNTANPTINLEILQKLRFRRFRISKDAMLYF</sequence>
<dbReference type="VEuPathDB" id="PiroplasmaDB:BBOV_II004720"/>